<dbReference type="AlphaFoldDB" id="A0A1G4WUE7"/>
<sequence>MIATGFEQGDTDEFGATSFVSALPYLFMMKVPYDVYMTGEQLGGRRMLVYEMVERGLVSCDESFKYLKVTEADGKIHVDYDINVQS</sequence>
<organism evidence="1 2">
    <name type="scientific">Mycolicibacterium fluoranthenivorans</name>
    <dbReference type="NCBI Taxonomy" id="258505"/>
    <lineage>
        <taxon>Bacteria</taxon>
        <taxon>Bacillati</taxon>
        <taxon>Actinomycetota</taxon>
        <taxon>Actinomycetes</taxon>
        <taxon>Mycobacteriales</taxon>
        <taxon>Mycobacteriaceae</taxon>
        <taxon>Mycolicibacterium</taxon>
    </lineage>
</organism>
<accession>A0A1G4WUE7</accession>
<protein>
    <submittedName>
        <fullName evidence="1">Uncharacterized protein</fullName>
    </submittedName>
</protein>
<proteinExistence type="predicted"/>
<dbReference type="Proteomes" id="UP000199707">
    <property type="component" value="Unassembled WGS sequence"/>
</dbReference>
<name>A0A1G4WUE7_9MYCO</name>
<gene>
    <name evidence="1" type="ORF">SAMN02799620_04915</name>
</gene>
<dbReference type="EMBL" id="FMUB01000011">
    <property type="protein sequence ID" value="SCX29821.1"/>
    <property type="molecule type" value="Genomic_DNA"/>
</dbReference>
<evidence type="ECO:0000313" key="2">
    <source>
        <dbReference type="Proteomes" id="UP000199707"/>
    </source>
</evidence>
<reference evidence="2" key="1">
    <citation type="submission" date="2016-10" db="EMBL/GenBank/DDBJ databases">
        <authorList>
            <person name="Varghese N."/>
            <person name="Submissions S."/>
        </authorList>
    </citation>
    <scope>NUCLEOTIDE SEQUENCE [LARGE SCALE GENOMIC DNA]</scope>
    <source>
        <strain evidence="2">UNC267MFSha1.1M11</strain>
    </source>
</reference>
<evidence type="ECO:0000313" key="1">
    <source>
        <dbReference type="EMBL" id="SCX29821.1"/>
    </source>
</evidence>